<gene>
    <name evidence="2" type="ORF">Rumeso_03168</name>
</gene>
<evidence type="ECO:0000259" key="1">
    <source>
        <dbReference type="Pfam" id="PF06568"/>
    </source>
</evidence>
<organism evidence="2 3">
    <name type="scientific">Rubellimicrobium mesophilum DSM 19309</name>
    <dbReference type="NCBI Taxonomy" id="442562"/>
    <lineage>
        <taxon>Bacteria</taxon>
        <taxon>Pseudomonadati</taxon>
        <taxon>Pseudomonadota</taxon>
        <taxon>Alphaproteobacteria</taxon>
        <taxon>Rhodobacterales</taxon>
        <taxon>Roseobacteraceae</taxon>
        <taxon>Rubellimicrobium</taxon>
    </lineage>
</organism>
<dbReference type="EMBL" id="AOSK01000089">
    <property type="protein sequence ID" value="EYD75257.1"/>
    <property type="molecule type" value="Genomic_DNA"/>
</dbReference>
<protein>
    <recommendedName>
        <fullName evidence="1">YjiS-like domain-containing protein</fullName>
    </recommendedName>
</protein>
<keyword evidence="3" id="KW-1185">Reference proteome</keyword>
<dbReference type="RefSeq" id="WP_037279891.1">
    <property type="nucleotide sequence ID" value="NZ_KK088566.1"/>
</dbReference>
<reference evidence="2 3" key="1">
    <citation type="submission" date="2013-02" db="EMBL/GenBank/DDBJ databases">
        <authorList>
            <person name="Fiebig A."/>
            <person name="Goeker M."/>
            <person name="Klenk H.-P.P."/>
        </authorList>
    </citation>
    <scope>NUCLEOTIDE SEQUENCE [LARGE SCALE GENOMIC DNA]</scope>
    <source>
        <strain evidence="2 3">DSM 19309</strain>
    </source>
</reference>
<dbReference type="AlphaFoldDB" id="A0A017HL68"/>
<dbReference type="HOGENOM" id="CLU_178481_1_1_5"/>
<dbReference type="STRING" id="442562.Rumeso_03168"/>
<dbReference type="Pfam" id="PF06568">
    <property type="entry name" value="YjiS-like"/>
    <property type="match status" value="1"/>
</dbReference>
<dbReference type="OrthoDB" id="8244198at2"/>
<comment type="caution">
    <text evidence="2">The sequence shown here is derived from an EMBL/GenBank/DDBJ whole genome shotgun (WGS) entry which is preliminary data.</text>
</comment>
<feature type="domain" description="YjiS-like" evidence="1">
    <location>
        <begin position="27"/>
        <end position="62"/>
    </location>
</feature>
<dbReference type="Proteomes" id="UP000019666">
    <property type="component" value="Unassembled WGS sequence"/>
</dbReference>
<evidence type="ECO:0000313" key="2">
    <source>
        <dbReference type="EMBL" id="EYD75257.1"/>
    </source>
</evidence>
<proteinExistence type="predicted"/>
<accession>A0A017HL68</accession>
<dbReference type="InterPro" id="IPR009506">
    <property type="entry name" value="YjiS-like"/>
</dbReference>
<sequence length="73" mass="7889">MAFAHDTHRAQAGATFAQRLADLRADLAERVAKYRLYRATVNELGQLNERELNDLGLSSADIAAVARAAAYGA</sequence>
<name>A0A017HL68_9RHOB</name>
<evidence type="ECO:0000313" key="3">
    <source>
        <dbReference type="Proteomes" id="UP000019666"/>
    </source>
</evidence>